<keyword evidence="2" id="KW-1003">Cell membrane</keyword>
<dbReference type="GO" id="GO:0005549">
    <property type="term" value="F:odorant binding"/>
    <property type="evidence" value="ECO:0007669"/>
    <property type="project" value="InterPro"/>
</dbReference>
<gene>
    <name evidence="10" type="ORF">EAG_09596</name>
</gene>
<sequence length="80" mass="9309">IGLVTYMCCMTYQIFIFCWHGNELHLHSTRIVMAAYSSNWFSNNVSFKRSLQIMMLRAHRPFTLSAGNIMLLSLDTFVEV</sequence>
<dbReference type="AlphaFoldDB" id="E2ARH4"/>
<keyword evidence="8 10" id="KW-0675">Receptor</keyword>
<dbReference type="OMA" id="WFSNTER"/>
<dbReference type="InterPro" id="IPR004117">
    <property type="entry name" value="7tm6_olfct_rcpt"/>
</dbReference>
<keyword evidence="9" id="KW-0807">Transducer</keyword>
<dbReference type="PANTHER" id="PTHR21137">
    <property type="entry name" value="ODORANT RECEPTOR"/>
    <property type="match status" value="1"/>
</dbReference>
<dbReference type="GO" id="GO:0004984">
    <property type="term" value="F:olfactory receptor activity"/>
    <property type="evidence" value="ECO:0007669"/>
    <property type="project" value="InterPro"/>
</dbReference>
<dbReference type="GO" id="GO:0005886">
    <property type="term" value="C:plasma membrane"/>
    <property type="evidence" value="ECO:0007669"/>
    <property type="project" value="UniProtKB-SubCell"/>
</dbReference>
<dbReference type="InParanoid" id="E2ARH4"/>
<evidence type="ECO:0000256" key="2">
    <source>
        <dbReference type="ARBA" id="ARBA00022475"/>
    </source>
</evidence>
<evidence type="ECO:0000256" key="8">
    <source>
        <dbReference type="ARBA" id="ARBA00023170"/>
    </source>
</evidence>
<evidence type="ECO:0000256" key="9">
    <source>
        <dbReference type="ARBA" id="ARBA00023224"/>
    </source>
</evidence>
<evidence type="ECO:0000256" key="7">
    <source>
        <dbReference type="ARBA" id="ARBA00023136"/>
    </source>
</evidence>
<feature type="non-terminal residue" evidence="10">
    <location>
        <position position="1"/>
    </location>
</feature>
<keyword evidence="6" id="KW-1133">Transmembrane helix</keyword>
<organism evidence="11">
    <name type="scientific">Camponotus floridanus</name>
    <name type="common">Florida carpenter ant</name>
    <dbReference type="NCBI Taxonomy" id="104421"/>
    <lineage>
        <taxon>Eukaryota</taxon>
        <taxon>Metazoa</taxon>
        <taxon>Ecdysozoa</taxon>
        <taxon>Arthropoda</taxon>
        <taxon>Hexapoda</taxon>
        <taxon>Insecta</taxon>
        <taxon>Pterygota</taxon>
        <taxon>Neoptera</taxon>
        <taxon>Endopterygota</taxon>
        <taxon>Hymenoptera</taxon>
        <taxon>Apocrita</taxon>
        <taxon>Aculeata</taxon>
        <taxon>Formicoidea</taxon>
        <taxon>Formicidae</taxon>
        <taxon>Formicinae</taxon>
        <taxon>Camponotus</taxon>
    </lineage>
</organism>
<dbReference type="PANTHER" id="PTHR21137:SF35">
    <property type="entry name" value="ODORANT RECEPTOR 19A-RELATED"/>
    <property type="match status" value="1"/>
</dbReference>
<dbReference type="Proteomes" id="UP000000311">
    <property type="component" value="Unassembled WGS sequence"/>
</dbReference>
<keyword evidence="7" id="KW-0472">Membrane</keyword>
<name>E2ARH4_CAMFO</name>
<evidence type="ECO:0000256" key="6">
    <source>
        <dbReference type="ARBA" id="ARBA00022989"/>
    </source>
</evidence>
<feature type="non-terminal residue" evidence="10">
    <location>
        <position position="80"/>
    </location>
</feature>
<keyword evidence="4" id="KW-0812">Transmembrane</keyword>
<keyword evidence="5" id="KW-0552">Olfaction</keyword>
<dbReference type="GO" id="GO:0007165">
    <property type="term" value="P:signal transduction"/>
    <property type="evidence" value="ECO:0007669"/>
    <property type="project" value="UniProtKB-KW"/>
</dbReference>
<protein>
    <submittedName>
        <fullName evidence="10">Odorant receptor 2a</fullName>
    </submittedName>
</protein>
<comment type="subcellular location">
    <subcellularLocation>
        <location evidence="1">Cell membrane</location>
        <topology evidence="1">Multi-pass membrane protein</topology>
    </subcellularLocation>
</comment>
<dbReference type="EMBL" id="GL442063">
    <property type="protein sequence ID" value="EFN63983.1"/>
    <property type="molecule type" value="Genomic_DNA"/>
</dbReference>
<evidence type="ECO:0000313" key="10">
    <source>
        <dbReference type="EMBL" id="EFN63983.1"/>
    </source>
</evidence>
<evidence type="ECO:0000256" key="4">
    <source>
        <dbReference type="ARBA" id="ARBA00022692"/>
    </source>
</evidence>
<evidence type="ECO:0000313" key="11">
    <source>
        <dbReference type="Proteomes" id="UP000000311"/>
    </source>
</evidence>
<accession>E2ARH4</accession>
<evidence type="ECO:0000256" key="1">
    <source>
        <dbReference type="ARBA" id="ARBA00004651"/>
    </source>
</evidence>
<keyword evidence="3" id="KW-0716">Sensory transduction</keyword>
<dbReference type="OrthoDB" id="6597368at2759"/>
<evidence type="ECO:0000256" key="5">
    <source>
        <dbReference type="ARBA" id="ARBA00022725"/>
    </source>
</evidence>
<evidence type="ECO:0000256" key="3">
    <source>
        <dbReference type="ARBA" id="ARBA00022606"/>
    </source>
</evidence>
<proteinExistence type="predicted"/>
<reference evidence="10 11" key="1">
    <citation type="journal article" date="2010" name="Science">
        <title>Genomic comparison of the ants Camponotus floridanus and Harpegnathos saltator.</title>
        <authorList>
            <person name="Bonasio R."/>
            <person name="Zhang G."/>
            <person name="Ye C."/>
            <person name="Mutti N.S."/>
            <person name="Fang X."/>
            <person name="Qin N."/>
            <person name="Donahue G."/>
            <person name="Yang P."/>
            <person name="Li Q."/>
            <person name="Li C."/>
            <person name="Zhang P."/>
            <person name="Huang Z."/>
            <person name="Berger S.L."/>
            <person name="Reinberg D."/>
            <person name="Wang J."/>
            <person name="Liebig J."/>
        </authorList>
    </citation>
    <scope>NUCLEOTIDE SEQUENCE [LARGE SCALE GENOMIC DNA]</scope>
    <source>
        <strain evidence="11">C129</strain>
    </source>
</reference>
<dbReference type="Pfam" id="PF02949">
    <property type="entry name" value="7tm_6"/>
    <property type="match status" value="1"/>
</dbReference>
<keyword evidence="11" id="KW-1185">Reference proteome</keyword>